<keyword evidence="1" id="KW-0521">NADP</keyword>
<evidence type="ECO:0000256" key="2">
    <source>
        <dbReference type="ARBA" id="ARBA00023002"/>
    </source>
</evidence>
<proteinExistence type="predicted"/>
<dbReference type="OrthoDB" id="2735536at2759"/>
<dbReference type="SUPFAM" id="SSF51735">
    <property type="entry name" value="NAD(P)-binding Rossmann-fold domains"/>
    <property type="match status" value="1"/>
</dbReference>
<protein>
    <submittedName>
        <fullName evidence="5">Dihydroflavonol 4-reductase-like</fullName>
    </submittedName>
</protein>
<dbReference type="RefSeq" id="XP_027109604.1">
    <property type="nucleotide sequence ID" value="XM_027253803.2"/>
</dbReference>
<keyword evidence="2" id="KW-0560">Oxidoreductase</keyword>
<dbReference type="Gene3D" id="3.40.50.720">
    <property type="entry name" value="NAD(P)-binding Rossmann-like Domain"/>
    <property type="match status" value="1"/>
</dbReference>
<accession>A0A6P6W2G0</accession>
<dbReference type="GeneID" id="113729513"/>
<keyword evidence="4" id="KW-1185">Reference proteome</keyword>
<reference evidence="4" key="1">
    <citation type="journal article" date="2025" name="Foods">
        <title>Unveiling the Microbial Signatures of Arabica Coffee Cherries: Insights into Ripeness Specific Diversity, Functional Traits, and Implications for Quality and Safety.</title>
        <authorList>
            <consortium name="RefSeq"/>
            <person name="Tenea G.N."/>
            <person name="Cifuentes V."/>
            <person name="Reyes P."/>
            <person name="Cevallos-Vallejos M."/>
        </authorList>
    </citation>
    <scope>NUCLEOTIDE SEQUENCE [LARGE SCALE GENOMIC DNA]</scope>
</reference>
<name>A0A6P6W2G0_COFAR</name>
<dbReference type="InterPro" id="IPR036291">
    <property type="entry name" value="NAD(P)-bd_dom_sf"/>
</dbReference>
<evidence type="ECO:0000256" key="1">
    <source>
        <dbReference type="ARBA" id="ARBA00022857"/>
    </source>
</evidence>
<dbReference type="PANTHER" id="PTHR10366:SF696">
    <property type="entry name" value="OS07G0601900 PROTEIN"/>
    <property type="match status" value="1"/>
</dbReference>
<dbReference type="InterPro" id="IPR050425">
    <property type="entry name" value="NAD(P)_dehydrat-like"/>
</dbReference>
<dbReference type="AlphaFoldDB" id="A0A6P6W2G0"/>
<feature type="domain" description="NAD-dependent epimerase/dehydratase" evidence="3">
    <location>
        <begin position="17"/>
        <end position="107"/>
    </location>
</feature>
<evidence type="ECO:0000313" key="5">
    <source>
        <dbReference type="RefSeq" id="XP_027109604.1"/>
    </source>
</evidence>
<organism evidence="4 5">
    <name type="scientific">Coffea arabica</name>
    <name type="common">Arabian coffee</name>
    <dbReference type="NCBI Taxonomy" id="13443"/>
    <lineage>
        <taxon>Eukaryota</taxon>
        <taxon>Viridiplantae</taxon>
        <taxon>Streptophyta</taxon>
        <taxon>Embryophyta</taxon>
        <taxon>Tracheophyta</taxon>
        <taxon>Spermatophyta</taxon>
        <taxon>Magnoliopsida</taxon>
        <taxon>eudicotyledons</taxon>
        <taxon>Gunneridae</taxon>
        <taxon>Pentapetalae</taxon>
        <taxon>asterids</taxon>
        <taxon>lamiids</taxon>
        <taxon>Gentianales</taxon>
        <taxon>Rubiaceae</taxon>
        <taxon>Ixoroideae</taxon>
        <taxon>Gardenieae complex</taxon>
        <taxon>Bertiereae - Coffeeae clade</taxon>
        <taxon>Coffeeae</taxon>
        <taxon>Coffea</taxon>
    </lineage>
</organism>
<dbReference type="InterPro" id="IPR001509">
    <property type="entry name" value="Epimerase_deHydtase"/>
</dbReference>
<dbReference type="GO" id="GO:0016616">
    <property type="term" value="F:oxidoreductase activity, acting on the CH-OH group of donors, NAD or NADP as acceptor"/>
    <property type="evidence" value="ECO:0007669"/>
    <property type="project" value="TreeGrafter"/>
</dbReference>
<gene>
    <name evidence="5" type="primary">LOC113729513</name>
</gene>
<evidence type="ECO:0000259" key="3">
    <source>
        <dbReference type="Pfam" id="PF01370"/>
    </source>
</evidence>
<dbReference type="Pfam" id="PF01370">
    <property type="entry name" value="Epimerase"/>
    <property type="match status" value="1"/>
</dbReference>
<sequence>MLLIFHFMKSFYFSELRQAYARSKTLAEKEVLRYNDEKKLEVVSLVCGLVGGYKFQSLIGESMRVLVSHVTKAKMRYQRFLVGVIGKLPVLHVEDVIDAHIFCVENPGFTGRFLCASDLLKSEEIATLIQSCCSESKIPDEFIEDSNRDIRWGSSKLEELGFHYKYDAVMTLNDSPQYFRVPLESS</sequence>
<evidence type="ECO:0000313" key="4">
    <source>
        <dbReference type="Proteomes" id="UP001652660"/>
    </source>
</evidence>
<reference evidence="5" key="2">
    <citation type="submission" date="2025-08" db="UniProtKB">
        <authorList>
            <consortium name="RefSeq"/>
        </authorList>
    </citation>
    <scope>IDENTIFICATION</scope>
    <source>
        <tissue evidence="5">Leaves</tissue>
    </source>
</reference>
<dbReference type="Proteomes" id="UP001652660">
    <property type="component" value="Chromosome 2e"/>
</dbReference>
<dbReference type="PANTHER" id="PTHR10366">
    <property type="entry name" value="NAD DEPENDENT EPIMERASE/DEHYDRATASE"/>
    <property type="match status" value="1"/>
</dbReference>